<evidence type="ECO:0000259" key="2">
    <source>
        <dbReference type="Pfam" id="PF02120"/>
    </source>
</evidence>
<dbReference type="InterPro" id="IPR052563">
    <property type="entry name" value="FliK"/>
</dbReference>
<feature type="region of interest" description="Disordered" evidence="1">
    <location>
        <begin position="233"/>
        <end position="265"/>
    </location>
</feature>
<gene>
    <name evidence="3" type="ORF">N799_07880</name>
</gene>
<proteinExistence type="predicted"/>
<keyword evidence="4" id="KW-1185">Reference proteome</keyword>
<feature type="compositionally biased region" description="Low complexity" evidence="1">
    <location>
        <begin position="1"/>
        <end position="15"/>
    </location>
</feature>
<dbReference type="AlphaFoldDB" id="A0A0A0F7N7"/>
<name>A0A0A0F7N7_9GAMM</name>
<feature type="domain" description="Flagellar hook-length control protein-like C-terminal" evidence="2">
    <location>
        <begin position="295"/>
        <end position="375"/>
    </location>
</feature>
<evidence type="ECO:0000313" key="3">
    <source>
        <dbReference type="EMBL" id="KGM57352.1"/>
    </source>
</evidence>
<dbReference type="Gene3D" id="3.30.750.140">
    <property type="match status" value="1"/>
</dbReference>
<organism evidence="3 4">
    <name type="scientific">Lysobacter arseniciresistens ZS79</name>
    <dbReference type="NCBI Taxonomy" id="913325"/>
    <lineage>
        <taxon>Bacteria</taxon>
        <taxon>Pseudomonadati</taxon>
        <taxon>Pseudomonadota</taxon>
        <taxon>Gammaproteobacteria</taxon>
        <taxon>Lysobacterales</taxon>
        <taxon>Lysobacteraceae</taxon>
        <taxon>Novilysobacter</taxon>
    </lineage>
</organism>
<feature type="region of interest" description="Disordered" evidence="1">
    <location>
        <begin position="137"/>
        <end position="156"/>
    </location>
</feature>
<feature type="compositionally biased region" description="Low complexity" evidence="1">
    <location>
        <begin position="39"/>
        <end position="59"/>
    </location>
</feature>
<dbReference type="PANTHER" id="PTHR37533">
    <property type="entry name" value="FLAGELLAR HOOK-LENGTH CONTROL PROTEIN"/>
    <property type="match status" value="1"/>
</dbReference>
<feature type="region of interest" description="Disordered" evidence="1">
    <location>
        <begin position="1"/>
        <end position="120"/>
    </location>
</feature>
<dbReference type="STRING" id="913325.N799_07880"/>
<feature type="compositionally biased region" description="Basic and acidic residues" evidence="1">
    <location>
        <begin position="60"/>
        <end position="75"/>
    </location>
</feature>
<dbReference type="eggNOG" id="COG3144">
    <property type="taxonomic scope" value="Bacteria"/>
</dbReference>
<sequence>MIASGLASAPSAAPSGDGGRASRGNGGGRDGDSFERLLDPAAARPAAGADARASQSRGSQARDDGSRSADERSRAGEATGAAGSSDASPGTAARAERREGDGDASAATKDSADARGGDAADATLPDQLFAMIGGWRETAPAPGIGPPPSGAPGGTAAMPAATLFPTATADGLPATLLASGPVAATTPAGAAATSDTAASTLAGLAPLPAMPVATDTAVGSAGSAPPVDFAPVLEQSADGTSPDLIPEFETGERTLPPGATGSTPTGARPVTAAGQPPLAFPADPDAGFDDAFGARIGWLAEQRIGHAEIRLNPETLGTIDVRLQIDGTRVVAEFQSAHADVRHALENSVGRLRELLGQHGLQLAHSDVGQGRGDGAGDSAGGRAGTVAGNADGIHADGRSERAPVQLRTRGLLDEYA</sequence>
<dbReference type="CDD" id="cd17470">
    <property type="entry name" value="T3SS_Flik_C"/>
    <property type="match status" value="1"/>
</dbReference>
<feature type="compositionally biased region" description="Gly residues" evidence="1">
    <location>
        <begin position="16"/>
        <end position="28"/>
    </location>
</feature>
<protein>
    <recommendedName>
        <fullName evidence="2">Flagellar hook-length control protein-like C-terminal domain-containing protein</fullName>
    </recommendedName>
</protein>
<feature type="compositionally biased region" description="Gly residues" evidence="1">
    <location>
        <begin position="370"/>
        <end position="384"/>
    </location>
</feature>
<dbReference type="InterPro" id="IPR038610">
    <property type="entry name" value="FliK-like_C_sf"/>
</dbReference>
<comment type="caution">
    <text evidence="3">The sequence shown here is derived from an EMBL/GenBank/DDBJ whole genome shotgun (WGS) entry which is preliminary data.</text>
</comment>
<evidence type="ECO:0000256" key="1">
    <source>
        <dbReference type="SAM" id="MobiDB-lite"/>
    </source>
</evidence>
<dbReference type="Pfam" id="PF02120">
    <property type="entry name" value="Flg_hook"/>
    <property type="match status" value="1"/>
</dbReference>
<feature type="compositionally biased region" description="Basic and acidic residues" evidence="1">
    <location>
        <begin position="29"/>
        <end position="38"/>
    </location>
</feature>
<dbReference type="PANTHER" id="PTHR37533:SF2">
    <property type="entry name" value="FLAGELLAR HOOK-LENGTH CONTROL PROTEIN"/>
    <property type="match status" value="1"/>
</dbReference>
<dbReference type="Proteomes" id="UP000029989">
    <property type="component" value="Unassembled WGS sequence"/>
</dbReference>
<dbReference type="InterPro" id="IPR021136">
    <property type="entry name" value="Flagellar_hook_control-like_C"/>
</dbReference>
<dbReference type="EMBL" id="AVPT01000003">
    <property type="protein sequence ID" value="KGM57352.1"/>
    <property type="molecule type" value="Genomic_DNA"/>
</dbReference>
<evidence type="ECO:0000313" key="4">
    <source>
        <dbReference type="Proteomes" id="UP000029989"/>
    </source>
</evidence>
<reference evidence="3 4" key="1">
    <citation type="journal article" date="2015" name="Stand. Genomic Sci.">
        <title>Genomic information of the arsenic-resistant bacterium Lysobacter arseniciresistens type strain ZS79(T) and comparison of Lysobacter draft genomes.</title>
        <authorList>
            <person name="Liu L."/>
            <person name="Zhang S."/>
            <person name="Luo M."/>
            <person name="Wang G."/>
        </authorList>
    </citation>
    <scope>NUCLEOTIDE SEQUENCE [LARGE SCALE GENOMIC DNA]</scope>
    <source>
        <strain evidence="3 4">ZS79</strain>
    </source>
</reference>
<accession>A0A0A0F7N7</accession>
<feature type="region of interest" description="Disordered" evidence="1">
    <location>
        <begin position="366"/>
        <end position="403"/>
    </location>
</feature>